<dbReference type="PROSITE" id="PS51755">
    <property type="entry name" value="OMPR_PHOB"/>
    <property type="match status" value="1"/>
</dbReference>
<keyword evidence="1 4" id="KW-0597">Phosphoprotein</keyword>
<dbReference type="GO" id="GO:0005829">
    <property type="term" value="C:cytosol"/>
    <property type="evidence" value="ECO:0007669"/>
    <property type="project" value="TreeGrafter"/>
</dbReference>
<dbReference type="InterPro" id="IPR011006">
    <property type="entry name" value="CheY-like_superfamily"/>
</dbReference>
<dbReference type="Gene3D" id="3.40.50.2300">
    <property type="match status" value="1"/>
</dbReference>
<dbReference type="SUPFAM" id="SSF52172">
    <property type="entry name" value="CheY-like"/>
    <property type="match status" value="1"/>
</dbReference>
<protein>
    <recommendedName>
        <fullName evidence="10">Response regulator transcription factor</fullName>
    </recommendedName>
</protein>
<sequence>MKKINILIIEDTTLTAQKMKRTLQWAGYHVAAIAYNSDAAIGVMFKEHIDIIIADINIKGEINGIQTAKVIQKNFNVPVIFLTSYHDDSTLAEASSVDFTGYIVKPYLDAHLLREVKLASFRFGLNDRIEPITLNSGYIYDATSKRLHKENKEITLTKKEEMFLHILVQNKNSMISNEYVDLVLWHDSTTYDENRRQLLFRLRKKVPELNIETLKGKGYILKV</sequence>
<dbReference type="PANTHER" id="PTHR48111">
    <property type="entry name" value="REGULATOR OF RPOS"/>
    <property type="match status" value="1"/>
</dbReference>
<dbReference type="GO" id="GO:0006355">
    <property type="term" value="P:regulation of DNA-templated transcription"/>
    <property type="evidence" value="ECO:0007669"/>
    <property type="project" value="InterPro"/>
</dbReference>
<feature type="domain" description="Response regulatory" evidence="6">
    <location>
        <begin position="5"/>
        <end position="120"/>
    </location>
</feature>
<name>A0A4Q0XPW4_9BACT</name>
<dbReference type="Gene3D" id="1.10.10.10">
    <property type="entry name" value="Winged helix-like DNA-binding domain superfamily/Winged helix DNA-binding domain"/>
    <property type="match status" value="1"/>
</dbReference>
<dbReference type="SUPFAM" id="SSF46894">
    <property type="entry name" value="C-terminal effector domain of the bipartite response regulators"/>
    <property type="match status" value="1"/>
</dbReference>
<evidence type="ECO:0000256" key="4">
    <source>
        <dbReference type="PROSITE-ProRule" id="PRU00169"/>
    </source>
</evidence>
<evidence type="ECO:0008006" key="10">
    <source>
        <dbReference type="Google" id="ProtNLM"/>
    </source>
</evidence>
<feature type="domain" description="OmpR/PhoB-type" evidence="7">
    <location>
        <begin position="130"/>
        <end position="223"/>
    </location>
</feature>
<dbReference type="PANTHER" id="PTHR48111:SF40">
    <property type="entry name" value="PHOSPHATE REGULON TRANSCRIPTIONAL REGULATORY PROTEIN PHOB"/>
    <property type="match status" value="1"/>
</dbReference>
<proteinExistence type="predicted"/>
<dbReference type="SMART" id="SM00448">
    <property type="entry name" value="REC"/>
    <property type="match status" value="1"/>
</dbReference>
<evidence type="ECO:0000256" key="2">
    <source>
        <dbReference type="ARBA" id="ARBA00023012"/>
    </source>
</evidence>
<dbReference type="GO" id="GO:0032993">
    <property type="term" value="C:protein-DNA complex"/>
    <property type="evidence" value="ECO:0007669"/>
    <property type="project" value="TreeGrafter"/>
</dbReference>
<dbReference type="SMART" id="SM00862">
    <property type="entry name" value="Trans_reg_C"/>
    <property type="match status" value="1"/>
</dbReference>
<dbReference type="EMBL" id="PDKN01000011">
    <property type="protein sequence ID" value="RXJ54100.1"/>
    <property type="molecule type" value="Genomic_DNA"/>
</dbReference>
<evidence type="ECO:0000256" key="3">
    <source>
        <dbReference type="ARBA" id="ARBA00023125"/>
    </source>
</evidence>
<evidence type="ECO:0000313" key="9">
    <source>
        <dbReference type="Proteomes" id="UP000290657"/>
    </source>
</evidence>
<dbReference type="InterPro" id="IPR001789">
    <property type="entry name" value="Sig_transdc_resp-reg_receiver"/>
</dbReference>
<feature type="modified residue" description="4-aspartylphosphate" evidence="4">
    <location>
        <position position="55"/>
    </location>
</feature>
<evidence type="ECO:0000256" key="5">
    <source>
        <dbReference type="PROSITE-ProRule" id="PRU01091"/>
    </source>
</evidence>
<dbReference type="OrthoDB" id="8912111at2"/>
<evidence type="ECO:0000313" key="8">
    <source>
        <dbReference type="EMBL" id="RXJ54100.1"/>
    </source>
</evidence>
<evidence type="ECO:0000259" key="7">
    <source>
        <dbReference type="PROSITE" id="PS51755"/>
    </source>
</evidence>
<evidence type="ECO:0000259" key="6">
    <source>
        <dbReference type="PROSITE" id="PS50110"/>
    </source>
</evidence>
<dbReference type="GO" id="GO:0000156">
    <property type="term" value="F:phosphorelay response regulator activity"/>
    <property type="evidence" value="ECO:0007669"/>
    <property type="project" value="TreeGrafter"/>
</dbReference>
<dbReference type="InterPro" id="IPR001867">
    <property type="entry name" value="OmpR/PhoB-type_DNA-bd"/>
</dbReference>
<feature type="DNA-binding region" description="OmpR/PhoB-type" evidence="5">
    <location>
        <begin position="130"/>
        <end position="223"/>
    </location>
</feature>
<dbReference type="InterPro" id="IPR016032">
    <property type="entry name" value="Sig_transdc_resp-reg_C-effctor"/>
</dbReference>
<organism evidence="8 9">
    <name type="scientific">Candidatus Marinarcus aquaticus</name>
    <dbReference type="NCBI Taxonomy" id="2044504"/>
    <lineage>
        <taxon>Bacteria</taxon>
        <taxon>Pseudomonadati</taxon>
        <taxon>Campylobacterota</taxon>
        <taxon>Epsilonproteobacteria</taxon>
        <taxon>Campylobacterales</taxon>
        <taxon>Arcobacteraceae</taxon>
        <taxon>Candidatus Marinarcus</taxon>
    </lineage>
</organism>
<keyword evidence="9" id="KW-1185">Reference proteome</keyword>
<dbReference type="RefSeq" id="WP_128997104.1">
    <property type="nucleotide sequence ID" value="NZ_PDKN01000011.1"/>
</dbReference>
<accession>A0A4Q0XPW4</accession>
<dbReference type="InterPro" id="IPR036388">
    <property type="entry name" value="WH-like_DNA-bd_sf"/>
</dbReference>
<keyword evidence="2" id="KW-0902">Two-component regulatory system</keyword>
<dbReference type="Pfam" id="PF00486">
    <property type="entry name" value="Trans_reg_C"/>
    <property type="match status" value="1"/>
</dbReference>
<comment type="caution">
    <text evidence="8">The sequence shown here is derived from an EMBL/GenBank/DDBJ whole genome shotgun (WGS) entry which is preliminary data.</text>
</comment>
<evidence type="ECO:0000256" key="1">
    <source>
        <dbReference type="ARBA" id="ARBA00022553"/>
    </source>
</evidence>
<dbReference type="Proteomes" id="UP000290657">
    <property type="component" value="Unassembled WGS sequence"/>
</dbReference>
<dbReference type="GO" id="GO:0000976">
    <property type="term" value="F:transcription cis-regulatory region binding"/>
    <property type="evidence" value="ECO:0007669"/>
    <property type="project" value="TreeGrafter"/>
</dbReference>
<reference evidence="8 9" key="1">
    <citation type="submission" date="2017-10" db="EMBL/GenBank/DDBJ databases">
        <title>Genomics of the genus Arcobacter.</title>
        <authorList>
            <person name="Perez-Cataluna A."/>
            <person name="Figueras M.J."/>
        </authorList>
    </citation>
    <scope>NUCLEOTIDE SEQUENCE [LARGE SCALE GENOMIC DNA]</scope>
    <source>
        <strain evidence="8 9">CECT 8987</strain>
    </source>
</reference>
<gene>
    <name evidence="8" type="ORF">CRV04_12010</name>
</gene>
<keyword evidence="3 5" id="KW-0238">DNA-binding</keyword>
<dbReference type="AlphaFoldDB" id="A0A4Q0XPW4"/>
<dbReference type="InterPro" id="IPR039420">
    <property type="entry name" value="WalR-like"/>
</dbReference>
<dbReference type="PROSITE" id="PS50110">
    <property type="entry name" value="RESPONSE_REGULATORY"/>
    <property type="match status" value="1"/>
</dbReference>
<dbReference type="Pfam" id="PF00072">
    <property type="entry name" value="Response_reg"/>
    <property type="match status" value="1"/>
</dbReference>